<sequence length="49" mass="5610">MIFLFDFDENGDVIGIEILYLLRKKKIIKESVIKRLNTVGLKEGEVTIG</sequence>
<reference evidence="1" key="1">
    <citation type="submission" date="2009-08" db="EMBL/GenBank/DDBJ databases">
        <title>Complete sequence of chromosome of Methanocaldococcus fervens AG86.</title>
        <authorList>
            <consortium name="US DOE Joint Genome Institute"/>
            <person name="Lucas S."/>
            <person name="Copeland A."/>
            <person name="Lapidus A."/>
            <person name="Glavina del Rio T."/>
            <person name="Tice H."/>
            <person name="Bruce D."/>
            <person name="Goodwin L."/>
            <person name="Pitluck S."/>
            <person name="Chertkov O."/>
            <person name="Detter J.C."/>
            <person name="Han C."/>
            <person name="Tapia R."/>
            <person name="Larimer F."/>
            <person name="Land M."/>
            <person name="Hauser L."/>
            <person name="Kyrpides N."/>
            <person name="Ovchinnikova G."/>
            <person name="Lupa-Sieprawska M."/>
            <person name="Whitman W.B."/>
        </authorList>
    </citation>
    <scope>NUCLEOTIDE SEQUENCE [LARGE SCALE GENOMIC DNA]</scope>
    <source>
        <strain evidence="1">AG86</strain>
    </source>
</reference>
<evidence type="ECO:0008006" key="3">
    <source>
        <dbReference type="Google" id="ProtNLM"/>
    </source>
</evidence>
<gene>
    <name evidence="1" type="ordered locus">Mefer_0996</name>
</gene>
<dbReference type="HOGENOM" id="CLU_3130831_0_0_2"/>
<dbReference type="RefSeq" id="WP_015791551.1">
    <property type="nucleotide sequence ID" value="NC_013156.1"/>
</dbReference>
<accession>C7P8D2</accession>
<evidence type="ECO:0000313" key="2">
    <source>
        <dbReference type="Proteomes" id="UP000001495"/>
    </source>
</evidence>
<keyword evidence="2" id="KW-1185">Reference proteome</keyword>
<dbReference type="KEGG" id="mfe:Mefer_0996"/>
<dbReference type="Proteomes" id="UP000001495">
    <property type="component" value="Chromosome"/>
</dbReference>
<proteinExistence type="predicted"/>
<name>C7P8D2_METFA</name>
<dbReference type="GeneID" id="71811434"/>
<dbReference type="AlphaFoldDB" id="C7P8D2"/>
<dbReference type="EMBL" id="CP001696">
    <property type="protein sequence ID" value="ACV24814.1"/>
    <property type="molecule type" value="Genomic_DNA"/>
</dbReference>
<evidence type="ECO:0000313" key="1">
    <source>
        <dbReference type="EMBL" id="ACV24814.1"/>
    </source>
</evidence>
<protein>
    <recommendedName>
        <fullName evidence="3">DUF2283 domain-containing protein</fullName>
    </recommendedName>
</protein>
<organism evidence="1 2">
    <name type="scientific">Methanocaldococcus fervens (strain DSM 4213 / JCM 15782 / AG86)</name>
    <name type="common">Methanococcus fervens</name>
    <dbReference type="NCBI Taxonomy" id="573064"/>
    <lineage>
        <taxon>Archaea</taxon>
        <taxon>Methanobacteriati</taxon>
        <taxon>Methanobacteriota</taxon>
        <taxon>Methanomada group</taxon>
        <taxon>Methanococci</taxon>
        <taxon>Methanococcales</taxon>
        <taxon>Methanocaldococcaceae</taxon>
        <taxon>Methanocaldococcus</taxon>
    </lineage>
</organism>
<dbReference type="STRING" id="573064.Mefer_0996"/>